<sequence length="203" mass="23714">MKNFYLKIIVFLLIIISAYLSVETYYTYIQNKNFKILNQRHSLIIQLPNAEYLELVSRNDHVSGNNFLQRPFSSNTKIIKNTNLENSIASTNSHTEYVENGDLVRFLTLTPISNQYIRVQVDTETKYMFQESLFYNLQIDYTNKTEFTLGENRIEFTDKGCKVSIVGEDVKYSFTDNGQSVILSKPYEPKMTFKFNLNIDCNN</sequence>
<evidence type="ECO:0000313" key="2">
    <source>
        <dbReference type="EMBL" id="PKN02996.1"/>
    </source>
</evidence>
<dbReference type="EMBL" id="PHAO01000001">
    <property type="protein sequence ID" value="PKN02996.1"/>
    <property type="molecule type" value="Genomic_DNA"/>
</dbReference>
<gene>
    <name evidence="2" type="ORF">CVU76_03145</name>
</gene>
<evidence type="ECO:0000313" key="3">
    <source>
        <dbReference type="Proteomes" id="UP000233417"/>
    </source>
</evidence>
<feature type="transmembrane region" description="Helical" evidence="1">
    <location>
        <begin position="6"/>
        <end position="28"/>
    </location>
</feature>
<keyword evidence="1" id="KW-0472">Membrane</keyword>
<keyword evidence="1" id="KW-0812">Transmembrane</keyword>
<keyword evidence="1" id="KW-1133">Transmembrane helix</keyword>
<dbReference type="AlphaFoldDB" id="A0A2N2F4B7"/>
<protein>
    <submittedName>
        <fullName evidence="2">Uncharacterized protein</fullName>
    </submittedName>
</protein>
<organism evidence="2 3">
    <name type="scientific">Candidatus Dojkabacteria bacterium HGW-Dojkabacteria-1</name>
    <dbReference type="NCBI Taxonomy" id="2013761"/>
    <lineage>
        <taxon>Bacteria</taxon>
        <taxon>Candidatus Dojkabacteria</taxon>
    </lineage>
</organism>
<evidence type="ECO:0000256" key="1">
    <source>
        <dbReference type="SAM" id="Phobius"/>
    </source>
</evidence>
<comment type="caution">
    <text evidence="2">The sequence shown here is derived from an EMBL/GenBank/DDBJ whole genome shotgun (WGS) entry which is preliminary data.</text>
</comment>
<dbReference type="Proteomes" id="UP000233417">
    <property type="component" value="Unassembled WGS sequence"/>
</dbReference>
<reference evidence="2 3" key="1">
    <citation type="journal article" date="2017" name="ISME J.">
        <title>Potential for microbial H2 and metal transformations associated with novel bacteria and archaea in deep terrestrial subsurface sediments.</title>
        <authorList>
            <person name="Hernsdorf A.W."/>
            <person name="Amano Y."/>
            <person name="Miyakawa K."/>
            <person name="Ise K."/>
            <person name="Suzuki Y."/>
            <person name="Anantharaman K."/>
            <person name="Probst A."/>
            <person name="Burstein D."/>
            <person name="Thomas B.C."/>
            <person name="Banfield J.F."/>
        </authorList>
    </citation>
    <scope>NUCLEOTIDE SEQUENCE [LARGE SCALE GENOMIC DNA]</scope>
    <source>
        <strain evidence="2">HGW-Dojkabacteria-1</strain>
    </source>
</reference>
<accession>A0A2N2F4B7</accession>
<proteinExistence type="predicted"/>
<name>A0A2N2F4B7_9BACT</name>